<dbReference type="InterPro" id="IPR052729">
    <property type="entry name" value="Acyl/Acetyltrans_Enzymes"/>
</dbReference>
<accession>A0A9J6D472</accession>
<dbReference type="AlphaFoldDB" id="A0A9J6D472"/>
<feature type="domain" description="YitH/HolE acetyltransferase (GNAT)" evidence="2">
    <location>
        <begin position="496"/>
        <end position="577"/>
    </location>
</feature>
<dbReference type="PANTHER" id="PTHR47237:SF1">
    <property type="entry name" value="SLL0310 PROTEIN"/>
    <property type="match status" value="1"/>
</dbReference>
<evidence type="ECO:0000256" key="1">
    <source>
        <dbReference type="SAM" id="MobiDB-lite"/>
    </source>
</evidence>
<comment type="caution">
    <text evidence="3">The sequence shown here is derived from an EMBL/GenBank/DDBJ whole genome shotgun (WGS) entry which is preliminary data.</text>
</comment>
<feature type="compositionally biased region" description="Low complexity" evidence="1">
    <location>
        <begin position="264"/>
        <end position="274"/>
    </location>
</feature>
<reference evidence="3" key="1">
    <citation type="journal article" date="2020" name="Cell">
        <title>Large-Scale Comparative Analyses of Tick Genomes Elucidate Their Genetic Diversity and Vector Capacities.</title>
        <authorList>
            <consortium name="Tick Genome and Microbiome Consortium (TIGMIC)"/>
            <person name="Jia N."/>
            <person name="Wang J."/>
            <person name="Shi W."/>
            <person name="Du L."/>
            <person name="Sun Y."/>
            <person name="Zhan W."/>
            <person name="Jiang J.F."/>
            <person name="Wang Q."/>
            <person name="Zhang B."/>
            <person name="Ji P."/>
            <person name="Bell-Sakyi L."/>
            <person name="Cui X.M."/>
            <person name="Yuan T.T."/>
            <person name="Jiang B.G."/>
            <person name="Yang W.F."/>
            <person name="Lam T.T."/>
            <person name="Chang Q.C."/>
            <person name="Ding S.J."/>
            <person name="Wang X.J."/>
            <person name="Zhu J.G."/>
            <person name="Ruan X.D."/>
            <person name="Zhao L."/>
            <person name="Wei J.T."/>
            <person name="Ye R.Z."/>
            <person name="Que T.C."/>
            <person name="Du C.H."/>
            <person name="Zhou Y.H."/>
            <person name="Cheng J.X."/>
            <person name="Dai P.F."/>
            <person name="Guo W.B."/>
            <person name="Han X.H."/>
            <person name="Huang E.J."/>
            <person name="Li L.F."/>
            <person name="Wei W."/>
            <person name="Gao Y.C."/>
            <person name="Liu J.Z."/>
            <person name="Shao H.Z."/>
            <person name="Wang X."/>
            <person name="Wang C.C."/>
            <person name="Yang T.C."/>
            <person name="Huo Q.B."/>
            <person name="Li W."/>
            <person name="Chen H.Y."/>
            <person name="Chen S.E."/>
            <person name="Zhou L.G."/>
            <person name="Ni X.B."/>
            <person name="Tian J.H."/>
            <person name="Sheng Y."/>
            <person name="Liu T."/>
            <person name="Pan Y.S."/>
            <person name="Xia L.Y."/>
            <person name="Li J."/>
            <person name="Zhao F."/>
            <person name="Cao W.C."/>
        </authorList>
    </citation>
    <scope>NUCLEOTIDE SEQUENCE</scope>
    <source>
        <strain evidence="3">Rmic-2018</strain>
    </source>
</reference>
<gene>
    <name evidence="3" type="ORF">HPB51_005895</name>
</gene>
<protein>
    <recommendedName>
        <fullName evidence="2">YitH/HolE acetyltransferase (GNAT) domain-containing protein</fullName>
    </recommendedName>
</protein>
<evidence type="ECO:0000259" key="2">
    <source>
        <dbReference type="Pfam" id="PF18014"/>
    </source>
</evidence>
<evidence type="ECO:0000313" key="4">
    <source>
        <dbReference type="Proteomes" id="UP000821866"/>
    </source>
</evidence>
<dbReference type="InterPro" id="IPR041496">
    <property type="entry name" value="YitH/HolE_GNAT"/>
</dbReference>
<feature type="compositionally biased region" description="Polar residues" evidence="1">
    <location>
        <begin position="145"/>
        <end position="159"/>
    </location>
</feature>
<dbReference type="Proteomes" id="UP000821866">
    <property type="component" value="Chromosome 9"/>
</dbReference>
<feature type="region of interest" description="Disordered" evidence="1">
    <location>
        <begin position="145"/>
        <end position="185"/>
    </location>
</feature>
<dbReference type="PANTHER" id="PTHR47237">
    <property type="entry name" value="SLL0310 PROTEIN"/>
    <property type="match status" value="1"/>
</dbReference>
<evidence type="ECO:0000313" key="3">
    <source>
        <dbReference type="EMBL" id="KAH8008848.1"/>
    </source>
</evidence>
<proteinExistence type="predicted"/>
<dbReference type="InterPro" id="IPR016181">
    <property type="entry name" value="Acyl_CoA_acyltransferase"/>
</dbReference>
<dbReference type="Gene3D" id="3.40.630.90">
    <property type="match status" value="1"/>
</dbReference>
<sequence length="625" mass="68841">MVMAEEQMLVNEIFDHMTSGTRLNELAPIIVSPAASLTAIRNAYAEAVARRVLGNQLHGSNESILSASQKAKFYESGPGVNLQKTPSSTSVHSVPSVESYIVQTMLDGGVIRNFKELWGKVPYTLNNAIVSRSRSLDALANTKTSTRTTAASLPKSSNAGHEAPIEMGAGNKENFTGPREETPPYVESVGISERNAEDLMAEALTEDIPSCATLGVVVDETDAAPNFVETKQSTGAATLVQFHKQTCSPSFPSSEGTARESERTTTAAKAVATTPKQRPWVKQNSSESLNNAVDVDWSDCVCCKKYTSPDKSFESFICFGLHETPKYFAPVPVDVSGVVKLRIATDADVREIMSLPWKEPEFKYVLPAAIATRHVLCPSTFFVAVDTLLGHICGAASVLVFDDEVAFCGFCHVRETYAFEHIGVLLWNQMLHVTSGKNLFTVLPEPAFRELHEIYPFSSDPSTDIMLGQARFSRSAFKRTVLVVEYKEKYFDALAAYDKRVFGFSRKRFLTSTVHEVGLNVRLATRNERNVCGYGSVQRGDDGRVVLRWLFADDVETAQSLLSSLLASCSHDDEVDVVAAFYLRSLSTRPILDKVSSHELKPWRLVFTKREPLHSYGRVVCLTTV</sequence>
<keyword evidence="4" id="KW-1185">Reference proteome</keyword>
<dbReference type="Pfam" id="PF18014">
    <property type="entry name" value="Acetyltransf_18"/>
    <property type="match status" value="1"/>
</dbReference>
<name>A0A9J6D472_RHIMP</name>
<dbReference type="SUPFAM" id="SSF55729">
    <property type="entry name" value="Acyl-CoA N-acyltransferases (Nat)"/>
    <property type="match status" value="1"/>
</dbReference>
<dbReference type="VEuPathDB" id="VectorBase:LOC119178554"/>
<reference evidence="3" key="2">
    <citation type="submission" date="2021-09" db="EMBL/GenBank/DDBJ databases">
        <authorList>
            <person name="Jia N."/>
            <person name="Wang J."/>
            <person name="Shi W."/>
            <person name="Du L."/>
            <person name="Sun Y."/>
            <person name="Zhan W."/>
            <person name="Jiang J."/>
            <person name="Wang Q."/>
            <person name="Zhang B."/>
            <person name="Ji P."/>
            <person name="Sakyi L.B."/>
            <person name="Cui X."/>
            <person name="Yuan T."/>
            <person name="Jiang B."/>
            <person name="Yang W."/>
            <person name="Lam T.T.-Y."/>
            <person name="Chang Q."/>
            <person name="Ding S."/>
            <person name="Wang X."/>
            <person name="Zhu J."/>
            <person name="Ruan X."/>
            <person name="Zhao L."/>
            <person name="Wei J."/>
            <person name="Que T."/>
            <person name="Du C."/>
            <person name="Cheng J."/>
            <person name="Dai P."/>
            <person name="Han X."/>
            <person name="Huang E."/>
            <person name="Gao Y."/>
            <person name="Liu J."/>
            <person name="Shao H."/>
            <person name="Ye R."/>
            <person name="Li L."/>
            <person name="Wei W."/>
            <person name="Wang X."/>
            <person name="Wang C."/>
            <person name="Huo Q."/>
            <person name="Li W."/>
            <person name="Guo W."/>
            <person name="Chen H."/>
            <person name="Chen S."/>
            <person name="Zhou L."/>
            <person name="Zhou L."/>
            <person name="Ni X."/>
            <person name="Tian J."/>
            <person name="Zhou Y."/>
            <person name="Sheng Y."/>
            <person name="Liu T."/>
            <person name="Pan Y."/>
            <person name="Xia L."/>
            <person name="Li J."/>
            <person name="Zhao F."/>
            <person name="Cao W."/>
        </authorList>
    </citation>
    <scope>NUCLEOTIDE SEQUENCE</scope>
    <source>
        <strain evidence="3">Rmic-2018</strain>
        <tissue evidence="3">Larvae</tissue>
    </source>
</reference>
<organism evidence="3 4">
    <name type="scientific">Rhipicephalus microplus</name>
    <name type="common">Cattle tick</name>
    <name type="synonym">Boophilus microplus</name>
    <dbReference type="NCBI Taxonomy" id="6941"/>
    <lineage>
        <taxon>Eukaryota</taxon>
        <taxon>Metazoa</taxon>
        <taxon>Ecdysozoa</taxon>
        <taxon>Arthropoda</taxon>
        <taxon>Chelicerata</taxon>
        <taxon>Arachnida</taxon>
        <taxon>Acari</taxon>
        <taxon>Parasitiformes</taxon>
        <taxon>Ixodida</taxon>
        <taxon>Ixodoidea</taxon>
        <taxon>Ixodidae</taxon>
        <taxon>Rhipicephalinae</taxon>
        <taxon>Rhipicephalus</taxon>
        <taxon>Boophilus</taxon>
    </lineage>
</organism>
<feature type="region of interest" description="Disordered" evidence="1">
    <location>
        <begin position="250"/>
        <end position="285"/>
    </location>
</feature>
<dbReference type="EMBL" id="JABSTU010000011">
    <property type="protein sequence ID" value="KAH8008848.1"/>
    <property type="molecule type" value="Genomic_DNA"/>
</dbReference>